<evidence type="ECO:0000313" key="1">
    <source>
        <dbReference type="EMBL" id="CAH9065994.1"/>
    </source>
</evidence>
<proteinExistence type="predicted"/>
<name>A0AAV0C6K4_9ASTE</name>
<dbReference type="Proteomes" id="UP001152523">
    <property type="component" value="Unassembled WGS sequence"/>
</dbReference>
<comment type="caution">
    <text evidence="1">The sequence shown here is derived from an EMBL/GenBank/DDBJ whole genome shotgun (WGS) entry which is preliminary data.</text>
</comment>
<dbReference type="EMBL" id="CAMAPF010000012">
    <property type="protein sequence ID" value="CAH9065994.1"/>
    <property type="molecule type" value="Genomic_DNA"/>
</dbReference>
<gene>
    <name evidence="1" type="ORF">CEPIT_LOCUS2351</name>
</gene>
<protein>
    <submittedName>
        <fullName evidence="1">Uncharacterized protein</fullName>
    </submittedName>
</protein>
<sequence>MNCPEISPFYQ</sequence>
<keyword evidence="2" id="KW-1185">Reference proteome</keyword>
<evidence type="ECO:0000313" key="2">
    <source>
        <dbReference type="Proteomes" id="UP001152523"/>
    </source>
</evidence>
<reference evidence="1" key="1">
    <citation type="submission" date="2022-07" db="EMBL/GenBank/DDBJ databases">
        <authorList>
            <person name="Macas J."/>
            <person name="Novak P."/>
            <person name="Neumann P."/>
        </authorList>
    </citation>
    <scope>NUCLEOTIDE SEQUENCE</scope>
</reference>
<accession>A0AAV0C6K4</accession>
<organism evidence="1 2">
    <name type="scientific">Cuscuta epithymum</name>
    <dbReference type="NCBI Taxonomy" id="186058"/>
    <lineage>
        <taxon>Eukaryota</taxon>
        <taxon>Viridiplantae</taxon>
        <taxon>Streptophyta</taxon>
        <taxon>Embryophyta</taxon>
        <taxon>Tracheophyta</taxon>
        <taxon>Spermatophyta</taxon>
        <taxon>Magnoliopsida</taxon>
        <taxon>eudicotyledons</taxon>
        <taxon>Gunneridae</taxon>
        <taxon>Pentapetalae</taxon>
        <taxon>asterids</taxon>
        <taxon>lamiids</taxon>
        <taxon>Solanales</taxon>
        <taxon>Convolvulaceae</taxon>
        <taxon>Cuscuteae</taxon>
        <taxon>Cuscuta</taxon>
        <taxon>Cuscuta subgen. Cuscuta</taxon>
    </lineage>
</organism>